<feature type="compositionally biased region" description="Basic and acidic residues" evidence="1">
    <location>
        <begin position="227"/>
        <end position="241"/>
    </location>
</feature>
<proteinExistence type="predicted"/>
<accession>A0ABQ5CV78</accession>
<organism evidence="2 3">
    <name type="scientific">Tanacetum coccineum</name>
    <dbReference type="NCBI Taxonomy" id="301880"/>
    <lineage>
        <taxon>Eukaryota</taxon>
        <taxon>Viridiplantae</taxon>
        <taxon>Streptophyta</taxon>
        <taxon>Embryophyta</taxon>
        <taxon>Tracheophyta</taxon>
        <taxon>Spermatophyta</taxon>
        <taxon>Magnoliopsida</taxon>
        <taxon>eudicotyledons</taxon>
        <taxon>Gunneridae</taxon>
        <taxon>Pentapetalae</taxon>
        <taxon>asterids</taxon>
        <taxon>campanulids</taxon>
        <taxon>Asterales</taxon>
        <taxon>Asteraceae</taxon>
        <taxon>Asteroideae</taxon>
        <taxon>Anthemideae</taxon>
        <taxon>Anthemidinae</taxon>
        <taxon>Tanacetum</taxon>
    </lineage>
</organism>
<evidence type="ECO:0000256" key="1">
    <source>
        <dbReference type="SAM" id="MobiDB-lite"/>
    </source>
</evidence>
<evidence type="ECO:0000313" key="2">
    <source>
        <dbReference type="EMBL" id="GJT29818.1"/>
    </source>
</evidence>
<comment type="caution">
    <text evidence="2">The sequence shown here is derived from an EMBL/GenBank/DDBJ whole genome shotgun (WGS) entry which is preliminary data.</text>
</comment>
<sequence length="277" mass="31415">MRQLPQGWELNTEDYHYNHWLSMQETKQTLGSAILTLVKKVKSLEVALKRKTKRVVVSDLEDEETEAQGRKIQELDDDPLVSLVKDFVTPTNTKIASKEELKAEVILASNEFNTGSIRINTGNEDFSTGSLGVSTSTGPVSTPSVVIIPSPIKGQREGKAPMTTEDIQATKRTKVQIQQEEAGLIEAIRLQTLQEEEAARQVYLDALLAKRISEEEELSEQQKKRKAEVQEDAQHYTEEDWDTIRAKLEANAELTKSYQRRKKTGERFSKRIVEMNN</sequence>
<protein>
    <submittedName>
        <fullName evidence="2">Uncharacterized protein</fullName>
    </submittedName>
</protein>
<dbReference type="Proteomes" id="UP001151760">
    <property type="component" value="Unassembled WGS sequence"/>
</dbReference>
<evidence type="ECO:0000313" key="3">
    <source>
        <dbReference type="Proteomes" id="UP001151760"/>
    </source>
</evidence>
<reference evidence="2" key="2">
    <citation type="submission" date="2022-01" db="EMBL/GenBank/DDBJ databases">
        <authorList>
            <person name="Yamashiro T."/>
            <person name="Shiraishi A."/>
            <person name="Satake H."/>
            <person name="Nakayama K."/>
        </authorList>
    </citation>
    <scope>NUCLEOTIDE SEQUENCE</scope>
</reference>
<keyword evidence="3" id="KW-1185">Reference proteome</keyword>
<reference evidence="2" key="1">
    <citation type="journal article" date="2022" name="Int. J. Mol. Sci.">
        <title>Draft Genome of Tanacetum Coccineum: Genomic Comparison of Closely Related Tanacetum-Family Plants.</title>
        <authorList>
            <person name="Yamashiro T."/>
            <person name="Shiraishi A."/>
            <person name="Nakayama K."/>
            <person name="Satake H."/>
        </authorList>
    </citation>
    <scope>NUCLEOTIDE SEQUENCE</scope>
</reference>
<dbReference type="EMBL" id="BQNB010014573">
    <property type="protein sequence ID" value="GJT29818.1"/>
    <property type="molecule type" value="Genomic_DNA"/>
</dbReference>
<gene>
    <name evidence="2" type="ORF">Tco_0910093</name>
</gene>
<name>A0ABQ5CV78_9ASTR</name>
<feature type="region of interest" description="Disordered" evidence="1">
    <location>
        <begin position="215"/>
        <end position="241"/>
    </location>
</feature>